<proteinExistence type="predicted"/>
<dbReference type="Gene3D" id="3.30.710.10">
    <property type="entry name" value="Potassium Channel Kv1.1, Chain A"/>
    <property type="match status" value="1"/>
</dbReference>
<dbReference type="InterPro" id="IPR015915">
    <property type="entry name" value="Kelch-typ_b-propeller"/>
</dbReference>
<dbReference type="OrthoDB" id="6413564at2759"/>
<evidence type="ECO:0000256" key="2">
    <source>
        <dbReference type="ARBA" id="ARBA00022737"/>
    </source>
</evidence>
<evidence type="ECO:0000313" key="6">
    <source>
        <dbReference type="Proteomes" id="UP000499080"/>
    </source>
</evidence>
<dbReference type="InterPro" id="IPR011333">
    <property type="entry name" value="SKP1/BTB/POZ_sf"/>
</dbReference>
<dbReference type="PROSITE" id="PS50097">
    <property type="entry name" value="BTB"/>
    <property type="match status" value="1"/>
</dbReference>
<dbReference type="Gene3D" id="2.120.10.80">
    <property type="entry name" value="Kelch-type beta propeller"/>
    <property type="match status" value="1"/>
</dbReference>
<dbReference type="InterPro" id="IPR006652">
    <property type="entry name" value="Kelch_1"/>
</dbReference>
<name>A0A4Y2QVW4_ARAVE</name>
<evidence type="ECO:0000313" key="5">
    <source>
        <dbReference type="EMBL" id="GBN67275.1"/>
    </source>
</evidence>
<dbReference type="PANTHER" id="PTHR24412">
    <property type="entry name" value="KELCH PROTEIN"/>
    <property type="match status" value="1"/>
</dbReference>
<evidence type="ECO:0000259" key="4">
    <source>
        <dbReference type="PROSITE" id="PS50097"/>
    </source>
</evidence>
<comment type="caution">
    <text evidence="5">The sequence shown here is derived from an EMBL/GenBank/DDBJ whole genome shotgun (WGS) entry which is preliminary data.</text>
</comment>
<keyword evidence="6" id="KW-1185">Reference proteome</keyword>
<dbReference type="SMART" id="SM00875">
    <property type="entry name" value="BACK"/>
    <property type="match status" value="1"/>
</dbReference>
<dbReference type="EMBL" id="BGPR01014921">
    <property type="protein sequence ID" value="GBN67275.1"/>
    <property type="molecule type" value="Genomic_DNA"/>
</dbReference>
<sequence length="539" mass="62934">MLAQRCPYFEALFGGNFGDGTDVLLKGIDAETLESILVYLKTKNIKLNEENAAAILVASDYLLIEHLLQESRSFVLREITPTNCVPIFLAAWRMERLGIFNYCHRFIVIHFEEVVLQSDEINSLPLEALTNFLKEKSLNVTGERTVWNVIVRWIEFGLPDRLQFVPELLRYISLDDADDPLVNDIIFHSLIQENNFCQELIFNEFQHTDHFQNYRHILNSLSNMIGSRIPSNVQLIIHRFKTNNSFDRNIYLSCDGEIDYWRKVGSVHFFPDYLIQLDYHVYMFDTSINLILAFDIFDEKYLPVTLISKTRFFYSVVSVNGFIYVIGGISKNFNLIEDVERFDPRTGKWDLVSRIVPMLLLKTVALNSYIYVIGYDRAVTNPIMMVQVYDPASDRWSAVSTPRLYKPEIFAIAYREHLYLIVGENSRCVWKSMEEYDPVKDVWIPMPDLPVAYFTPRAIVLKDVLIVYEEKRTKITFGHTTPPVYWDSENRTWHIIQESSPLHMVHLFTFCNITEPNVVIVIVKRSRQQSKKWVKSPLA</sequence>
<dbReference type="SUPFAM" id="SSF117281">
    <property type="entry name" value="Kelch motif"/>
    <property type="match status" value="1"/>
</dbReference>
<dbReference type="Pfam" id="PF01344">
    <property type="entry name" value="Kelch_1"/>
    <property type="match status" value="1"/>
</dbReference>
<organism evidence="5 6">
    <name type="scientific">Araneus ventricosus</name>
    <name type="common">Orbweaver spider</name>
    <name type="synonym">Epeira ventricosa</name>
    <dbReference type="NCBI Taxonomy" id="182803"/>
    <lineage>
        <taxon>Eukaryota</taxon>
        <taxon>Metazoa</taxon>
        <taxon>Ecdysozoa</taxon>
        <taxon>Arthropoda</taxon>
        <taxon>Chelicerata</taxon>
        <taxon>Arachnida</taxon>
        <taxon>Araneae</taxon>
        <taxon>Araneomorphae</taxon>
        <taxon>Entelegynae</taxon>
        <taxon>Araneoidea</taxon>
        <taxon>Araneidae</taxon>
        <taxon>Araneus</taxon>
    </lineage>
</organism>
<dbReference type="AlphaFoldDB" id="A0A4Y2QVW4"/>
<dbReference type="Pfam" id="PF07707">
    <property type="entry name" value="BACK"/>
    <property type="match status" value="1"/>
</dbReference>
<dbReference type="SUPFAM" id="SSF54695">
    <property type="entry name" value="POZ domain"/>
    <property type="match status" value="1"/>
</dbReference>
<protein>
    <submittedName>
        <fullName evidence="5">Kelch-like protein 20</fullName>
    </submittedName>
</protein>
<feature type="domain" description="BTB" evidence="4">
    <location>
        <begin position="1"/>
        <end position="49"/>
    </location>
</feature>
<evidence type="ECO:0000256" key="1">
    <source>
        <dbReference type="ARBA" id="ARBA00022441"/>
    </source>
</evidence>
<accession>A0A4Y2QVW4</accession>
<gene>
    <name evidence="5" type="primary">Klhl20_1</name>
    <name evidence="5" type="ORF">AVEN_225126_1</name>
</gene>
<reference evidence="5 6" key="1">
    <citation type="journal article" date="2019" name="Sci. Rep.">
        <title>Orb-weaving spider Araneus ventricosus genome elucidates the spidroin gene catalogue.</title>
        <authorList>
            <person name="Kono N."/>
            <person name="Nakamura H."/>
            <person name="Ohtoshi R."/>
            <person name="Moran D.A.P."/>
            <person name="Shinohara A."/>
            <person name="Yoshida Y."/>
            <person name="Fujiwara M."/>
            <person name="Mori M."/>
            <person name="Tomita M."/>
            <person name="Arakawa K."/>
        </authorList>
    </citation>
    <scope>NUCLEOTIDE SEQUENCE [LARGE SCALE GENOMIC DNA]</scope>
</reference>
<keyword evidence="2" id="KW-0677">Repeat</keyword>
<dbReference type="PANTHER" id="PTHR24412:SF489">
    <property type="entry name" value="RING FINGER DOMAIN AND KELCH REPEAT-CONTAINING PROTEIN DDB_G0271372"/>
    <property type="match status" value="1"/>
</dbReference>
<dbReference type="Proteomes" id="UP000499080">
    <property type="component" value="Unassembled WGS sequence"/>
</dbReference>
<dbReference type="Gene3D" id="1.25.40.420">
    <property type="match status" value="1"/>
</dbReference>
<dbReference type="InterPro" id="IPR011705">
    <property type="entry name" value="BACK"/>
</dbReference>
<evidence type="ECO:0000256" key="3">
    <source>
        <dbReference type="ARBA" id="ARBA00023203"/>
    </source>
</evidence>
<keyword evidence="3" id="KW-0009">Actin-binding</keyword>
<dbReference type="Pfam" id="PF00651">
    <property type="entry name" value="BTB"/>
    <property type="match status" value="1"/>
</dbReference>
<dbReference type="InterPro" id="IPR000210">
    <property type="entry name" value="BTB/POZ_dom"/>
</dbReference>
<keyword evidence="1" id="KW-0880">Kelch repeat</keyword>